<feature type="signal peptide" evidence="2">
    <location>
        <begin position="1"/>
        <end position="26"/>
    </location>
</feature>
<protein>
    <submittedName>
        <fullName evidence="3">Putative ovule protein</fullName>
    </submittedName>
</protein>
<keyword evidence="1" id="KW-1133">Transmembrane helix</keyword>
<organism evidence="3">
    <name type="scientific">Solanum chacoense</name>
    <name type="common">Chaco potato</name>
    <dbReference type="NCBI Taxonomy" id="4108"/>
    <lineage>
        <taxon>Eukaryota</taxon>
        <taxon>Viridiplantae</taxon>
        <taxon>Streptophyta</taxon>
        <taxon>Embryophyta</taxon>
        <taxon>Tracheophyta</taxon>
        <taxon>Spermatophyta</taxon>
        <taxon>Magnoliopsida</taxon>
        <taxon>eudicotyledons</taxon>
        <taxon>Gunneridae</taxon>
        <taxon>Pentapetalae</taxon>
        <taxon>asterids</taxon>
        <taxon>lamiids</taxon>
        <taxon>Solanales</taxon>
        <taxon>Solanaceae</taxon>
        <taxon>Solanoideae</taxon>
        <taxon>Solaneae</taxon>
        <taxon>Solanum</taxon>
    </lineage>
</organism>
<keyword evidence="1" id="KW-0812">Transmembrane</keyword>
<reference evidence="3" key="1">
    <citation type="submission" date="2015-12" db="EMBL/GenBank/DDBJ databases">
        <title>Gene expression during late stages of embryo sac development: a critical building block for successful pollen-pistil interactions.</title>
        <authorList>
            <person name="Liu Y."/>
            <person name="Joly V."/>
            <person name="Sabar M."/>
            <person name="Matton D.P."/>
        </authorList>
    </citation>
    <scope>NUCLEOTIDE SEQUENCE</scope>
</reference>
<evidence type="ECO:0000256" key="2">
    <source>
        <dbReference type="SAM" id="SignalP"/>
    </source>
</evidence>
<feature type="transmembrane region" description="Helical" evidence="1">
    <location>
        <begin position="36"/>
        <end position="64"/>
    </location>
</feature>
<dbReference type="AlphaFoldDB" id="A0A0V0GJZ5"/>
<proteinExistence type="predicted"/>
<evidence type="ECO:0000256" key="1">
    <source>
        <dbReference type="SAM" id="Phobius"/>
    </source>
</evidence>
<evidence type="ECO:0000313" key="3">
    <source>
        <dbReference type="EMBL" id="JAP08529.1"/>
    </source>
</evidence>
<accession>A0A0V0GJZ5</accession>
<sequence length="71" mass="8528">MDTTCIRFCALFLFLYLLSTLRSVDAQLLPEDEGSYHFLFFLQFLLISDFFSLSSSFYFIPWYYSNSIFFK</sequence>
<keyword evidence="1" id="KW-0472">Membrane</keyword>
<name>A0A0V0GJZ5_SOLCH</name>
<dbReference type="EMBL" id="GEDG01036746">
    <property type="protein sequence ID" value="JAP08529.1"/>
    <property type="molecule type" value="Transcribed_RNA"/>
</dbReference>
<feature type="chain" id="PRO_5006865321" evidence="2">
    <location>
        <begin position="27"/>
        <end position="71"/>
    </location>
</feature>
<keyword evidence="2" id="KW-0732">Signal</keyword>